<protein>
    <recommendedName>
        <fullName evidence="2">Thiamine-binding protein domain-containing protein</fullName>
    </recommendedName>
</protein>
<comment type="similarity">
    <text evidence="1">Belongs to the UPF0045 family.</text>
</comment>
<gene>
    <name evidence="3" type="ORF">U27_04047</name>
</gene>
<dbReference type="InterPro" id="IPR002767">
    <property type="entry name" value="Thiamine_BP"/>
</dbReference>
<organism evidence="3">
    <name type="scientific">Vecturithrix granuli</name>
    <dbReference type="NCBI Taxonomy" id="1499967"/>
    <lineage>
        <taxon>Bacteria</taxon>
        <taxon>Candidatus Moduliflexota</taxon>
        <taxon>Candidatus Vecturitrichia</taxon>
        <taxon>Candidatus Vecturitrichales</taxon>
        <taxon>Candidatus Vecturitrichaceae</taxon>
        <taxon>Candidatus Vecturithrix</taxon>
    </lineage>
</organism>
<dbReference type="HOGENOM" id="CLU_137479_0_2_0"/>
<proteinExistence type="inferred from homology"/>
<dbReference type="GO" id="GO:0005829">
    <property type="term" value="C:cytosol"/>
    <property type="evidence" value="ECO:0007669"/>
    <property type="project" value="TreeGrafter"/>
</dbReference>
<dbReference type="EMBL" id="DF820465">
    <property type="protein sequence ID" value="GAK57083.1"/>
    <property type="molecule type" value="Genomic_DNA"/>
</dbReference>
<dbReference type="PANTHER" id="PTHR33777:SF1">
    <property type="entry name" value="UPF0045 PROTEIN ECM15"/>
    <property type="match status" value="1"/>
</dbReference>
<evidence type="ECO:0000313" key="4">
    <source>
        <dbReference type="Proteomes" id="UP000030661"/>
    </source>
</evidence>
<dbReference type="NCBIfam" id="TIGR00106">
    <property type="entry name" value="MTH1187 family thiamine-binding protein"/>
    <property type="match status" value="1"/>
</dbReference>
<dbReference type="Gene3D" id="3.30.70.930">
    <property type="match status" value="1"/>
</dbReference>
<dbReference type="AlphaFoldDB" id="A0A081BXM8"/>
<evidence type="ECO:0000313" key="3">
    <source>
        <dbReference type="EMBL" id="GAK57083.1"/>
    </source>
</evidence>
<dbReference type="InterPro" id="IPR051614">
    <property type="entry name" value="UPF0045_domain"/>
</dbReference>
<dbReference type="PANTHER" id="PTHR33777">
    <property type="entry name" value="UPF0045 PROTEIN ECM15"/>
    <property type="match status" value="1"/>
</dbReference>
<dbReference type="eggNOG" id="COG0011">
    <property type="taxonomic scope" value="Bacteria"/>
</dbReference>
<dbReference type="InterPro" id="IPR029756">
    <property type="entry name" value="MTH1187/YkoF-like"/>
</dbReference>
<evidence type="ECO:0000256" key="1">
    <source>
        <dbReference type="ARBA" id="ARBA00010272"/>
    </source>
</evidence>
<feature type="domain" description="Thiamine-binding protein" evidence="2">
    <location>
        <begin position="5"/>
        <end position="95"/>
    </location>
</feature>
<evidence type="ECO:0000259" key="2">
    <source>
        <dbReference type="Pfam" id="PF01910"/>
    </source>
</evidence>
<dbReference type="SUPFAM" id="SSF89957">
    <property type="entry name" value="MTH1187/YkoF-like"/>
    <property type="match status" value="1"/>
</dbReference>
<dbReference type="STRING" id="1499967.U27_04047"/>
<accession>A0A081BXM8</accession>
<dbReference type="Proteomes" id="UP000030661">
    <property type="component" value="Unassembled WGS sequence"/>
</dbReference>
<keyword evidence="4" id="KW-1185">Reference proteome</keyword>
<reference evidence="3" key="1">
    <citation type="journal article" date="2015" name="PeerJ">
        <title>First genomic representation of candidate bacterial phylum KSB3 points to enhanced environmental sensing as a trigger of wastewater bulking.</title>
        <authorList>
            <person name="Sekiguchi Y."/>
            <person name="Ohashi A."/>
            <person name="Parks D.H."/>
            <person name="Yamauchi T."/>
            <person name="Tyson G.W."/>
            <person name="Hugenholtz P."/>
        </authorList>
    </citation>
    <scope>NUCLEOTIDE SEQUENCE [LARGE SCALE GENOMIC DNA]</scope>
</reference>
<name>A0A081BXM8_VECG1</name>
<dbReference type="Pfam" id="PF01910">
    <property type="entry name" value="Thiamine_BP"/>
    <property type="match status" value="1"/>
</dbReference>
<sequence length="98" mass="10838">MNVIADLCIIPMGVGVSVSKYVAECERILQNAGLHTQLHAYGTNIEGEWDDVFAAIKACHEHIHAMGAPRISTTLKFGTRVDRKQTMEDKIQSVQSKL</sequence>